<feature type="compositionally biased region" description="Polar residues" evidence="1">
    <location>
        <begin position="112"/>
        <end position="126"/>
    </location>
</feature>
<proteinExistence type="predicted"/>
<dbReference type="Proteomes" id="UP000275078">
    <property type="component" value="Unassembled WGS sequence"/>
</dbReference>
<protein>
    <submittedName>
        <fullName evidence="2">Uncharacterized protein</fullName>
    </submittedName>
</protein>
<evidence type="ECO:0000313" key="3">
    <source>
        <dbReference type="Proteomes" id="UP000275078"/>
    </source>
</evidence>
<dbReference type="EMBL" id="ML119906">
    <property type="protein sequence ID" value="RPA71695.1"/>
    <property type="molecule type" value="Genomic_DNA"/>
</dbReference>
<gene>
    <name evidence="2" type="ORF">BJ508DRAFT_335778</name>
</gene>
<dbReference type="AlphaFoldDB" id="A0A3N4HB55"/>
<feature type="compositionally biased region" description="Low complexity" evidence="1">
    <location>
        <begin position="214"/>
        <end position="223"/>
    </location>
</feature>
<feature type="region of interest" description="Disordered" evidence="1">
    <location>
        <begin position="89"/>
        <end position="171"/>
    </location>
</feature>
<feature type="compositionally biased region" description="Basic and acidic residues" evidence="1">
    <location>
        <begin position="51"/>
        <end position="69"/>
    </location>
</feature>
<feature type="region of interest" description="Disordered" evidence="1">
    <location>
        <begin position="48"/>
        <end position="69"/>
    </location>
</feature>
<evidence type="ECO:0000313" key="2">
    <source>
        <dbReference type="EMBL" id="RPA71695.1"/>
    </source>
</evidence>
<name>A0A3N4HB55_ASCIM</name>
<feature type="region of interest" description="Disordered" evidence="1">
    <location>
        <begin position="189"/>
        <end position="255"/>
    </location>
</feature>
<organism evidence="2 3">
    <name type="scientific">Ascobolus immersus RN42</name>
    <dbReference type="NCBI Taxonomy" id="1160509"/>
    <lineage>
        <taxon>Eukaryota</taxon>
        <taxon>Fungi</taxon>
        <taxon>Dikarya</taxon>
        <taxon>Ascomycota</taxon>
        <taxon>Pezizomycotina</taxon>
        <taxon>Pezizomycetes</taxon>
        <taxon>Pezizales</taxon>
        <taxon>Ascobolaceae</taxon>
        <taxon>Ascobolus</taxon>
    </lineage>
</organism>
<evidence type="ECO:0000256" key="1">
    <source>
        <dbReference type="SAM" id="MobiDB-lite"/>
    </source>
</evidence>
<sequence>MANWGDQKHRLEVHTILQHSVREQAIREVKNGTTCQYRRVTPEAIEAYEDPNNRDDGHTERQYEENPKEVSRAVRTVGSTIVGSTIRKPQCWQRQNRKHHSEALKPEALFESPSNGSTRVGSTRVGSTRVEKHQSWKQPQRRDSEVPESEASFRRPNIGSAFGSPSHGNIRVGSVIRKSHSEAPFGSAIQKSQSRMQLFGSPRVGCSHSEAPESEAAPASESSFRSRNVGSAIRKPQRRKHQAPVESTFRKHLPA</sequence>
<accession>A0A3N4HB55</accession>
<reference evidence="2 3" key="1">
    <citation type="journal article" date="2018" name="Nat. Ecol. Evol.">
        <title>Pezizomycetes genomes reveal the molecular basis of ectomycorrhizal truffle lifestyle.</title>
        <authorList>
            <person name="Murat C."/>
            <person name="Payen T."/>
            <person name="Noel B."/>
            <person name="Kuo A."/>
            <person name="Morin E."/>
            <person name="Chen J."/>
            <person name="Kohler A."/>
            <person name="Krizsan K."/>
            <person name="Balestrini R."/>
            <person name="Da Silva C."/>
            <person name="Montanini B."/>
            <person name="Hainaut M."/>
            <person name="Levati E."/>
            <person name="Barry K.W."/>
            <person name="Belfiori B."/>
            <person name="Cichocki N."/>
            <person name="Clum A."/>
            <person name="Dockter R.B."/>
            <person name="Fauchery L."/>
            <person name="Guy J."/>
            <person name="Iotti M."/>
            <person name="Le Tacon F."/>
            <person name="Lindquist E.A."/>
            <person name="Lipzen A."/>
            <person name="Malagnac F."/>
            <person name="Mello A."/>
            <person name="Molinier V."/>
            <person name="Miyauchi S."/>
            <person name="Poulain J."/>
            <person name="Riccioni C."/>
            <person name="Rubini A."/>
            <person name="Sitrit Y."/>
            <person name="Splivallo R."/>
            <person name="Traeger S."/>
            <person name="Wang M."/>
            <person name="Zifcakova L."/>
            <person name="Wipf D."/>
            <person name="Zambonelli A."/>
            <person name="Paolocci F."/>
            <person name="Nowrousian M."/>
            <person name="Ottonello S."/>
            <person name="Baldrian P."/>
            <person name="Spatafora J.W."/>
            <person name="Henrissat B."/>
            <person name="Nagy L.G."/>
            <person name="Aury J.M."/>
            <person name="Wincker P."/>
            <person name="Grigoriev I.V."/>
            <person name="Bonfante P."/>
            <person name="Martin F.M."/>
        </authorList>
    </citation>
    <scope>NUCLEOTIDE SEQUENCE [LARGE SCALE GENOMIC DNA]</scope>
    <source>
        <strain evidence="2 3">RN42</strain>
    </source>
</reference>
<keyword evidence="3" id="KW-1185">Reference proteome</keyword>
<feature type="compositionally biased region" description="Basic and acidic residues" evidence="1">
    <location>
        <begin position="129"/>
        <end position="145"/>
    </location>
</feature>